<dbReference type="EMBL" id="QWZQ01000053">
    <property type="protein sequence ID" value="RRK09486.1"/>
    <property type="molecule type" value="Genomic_DNA"/>
</dbReference>
<dbReference type="RefSeq" id="WP_125073217.1">
    <property type="nucleotide sequence ID" value="NZ_QWZQ01000053.1"/>
</dbReference>
<reference evidence="1 2" key="1">
    <citation type="submission" date="2018-08" db="EMBL/GenBank/DDBJ databases">
        <title>Genome Lactobacillus garii FI11369.</title>
        <authorList>
            <person name="Diaz M."/>
            <person name="Narbad A."/>
        </authorList>
    </citation>
    <scope>NUCLEOTIDE SEQUENCE [LARGE SCALE GENOMIC DNA]</scope>
    <source>
        <strain evidence="1 2">FI11369</strain>
    </source>
</reference>
<gene>
    <name evidence="1" type="ORF">D1831_12480</name>
</gene>
<sequence>MVHQLDFGGRQLIKNIAEQLEFSLSRLPIIKGDAELIPLGAVSRHSTSWIGAQQLTGMGALQTGTELTFCHRLKLSVDKSYYQLSRQVNEAHKIHEVLVSELQAQYQYLFSKTFETGQQPVLMAAKRQMIFEFMAKMLKSRGYPVIPSEINLDIDRYFGKLE</sequence>
<comment type="caution">
    <text evidence="1">The sequence shown here is derived from an EMBL/GenBank/DDBJ whole genome shotgun (WGS) entry which is preliminary data.</text>
</comment>
<dbReference type="AlphaFoldDB" id="A0A426D4E5"/>
<evidence type="ECO:0000313" key="1">
    <source>
        <dbReference type="EMBL" id="RRK09486.1"/>
    </source>
</evidence>
<proteinExistence type="predicted"/>
<accession>A0A426D4E5</accession>
<dbReference type="Proteomes" id="UP000283633">
    <property type="component" value="Unassembled WGS sequence"/>
</dbReference>
<keyword evidence="2" id="KW-1185">Reference proteome</keyword>
<protein>
    <submittedName>
        <fullName evidence="1">Uncharacterized protein</fullName>
    </submittedName>
</protein>
<organism evidence="1 2">
    <name type="scientific">Lactiplantibacillus garii</name>
    <dbReference type="NCBI Taxonomy" id="2306423"/>
    <lineage>
        <taxon>Bacteria</taxon>
        <taxon>Bacillati</taxon>
        <taxon>Bacillota</taxon>
        <taxon>Bacilli</taxon>
        <taxon>Lactobacillales</taxon>
        <taxon>Lactobacillaceae</taxon>
        <taxon>Lactiplantibacillus</taxon>
    </lineage>
</organism>
<name>A0A426D4E5_9LACO</name>
<evidence type="ECO:0000313" key="2">
    <source>
        <dbReference type="Proteomes" id="UP000283633"/>
    </source>
</evidence>
<dbReference type="OrthoDB" id="2274414at2"/>